<dbReference type="EMBL" id="CASHTH010003377">
    <property type="protein sequence ID" value="CAI8044142.1"/>
    <property type="molecule type" value="Genomic_DNA"/>
</dbReference>
<keyword evidence="3" id="KW-1185">Reference proteome</keyword>
<feature type="non-terminal residue" evidence="2">
    <location>
        <position position="139"/>
    </location>
</feature>
<reference evidence="2" key="1">
    <citation type="submission" date="2023-03" db="EMBL/GenBank/DDBJ databases">
        <authorList>
            <person name="Steffen K."/>
            <person name="Cardenas P."/>
        </authorList>
    </citation>
    <scope>NUCLEOTIDE SEQUENCE</scope>
</reference>
<evidence type="ECO:0000313" key="2">
    <source>
        <dbReference type="EMBL" id="CAI8044142.1"/>
    </source>
</evidence>
<accession>A0AA35XAY1</accession>
<evidence type="ECO:0000256" key="1">
    <source>
        <dbReference type="SAM" id="MobiDB-lite"/>
    </source>
</evidence>
<dbReference type="Proteomes" id="UP001174909">
    <property type="component" value="Unassembled WGS sequence"/>
</dbReference>
<proteinExistence type="predicted"/>
<gene>
    <name evidence="2" type="ORF">GBAR_LOCUS24515</name>
</gene>
<organism evidence="2 3">
    <name type="scientific">Geodia barretti</name>
    <name type="common">Barrett's horny sponge</name>
    <dbReference type="NCBI Taxonomy" id="519541"/>
    <lineage>
        <taxon>Eukaryota</taxon>
        <taxon>Metazoa</taxon>
        <taxon>Porifera</taxon>
        <taxon>Demospongiae</taxon>
        <taxon>Heteroscleromorpha</taxon>
        <taxon>Tetractinellida</taxon>
        <taxon>Astrophorina</taxon>
        <taxon>Geodiidae</taxon>
        <taxon>Geodia</taxon>
    </lineage>
</organism>
<name>A0AA35XAY1_GEOBA</name>
<protein>
    <submittedName>
        <fullName evidence="2">Uncharacterized protein</fullName>
    </submittedName>
</protein>
<feature type="region of interest" description="Disordered" evidence="1">
    <location>
        <begin position="110"/>
        <end position="139"/>
    </location>
</feature>
<feature type="compositionally biased region" description="Pro residues" evidence="1">
    <location>
        <begin position="124"/>
        <end position="139"/>
    </location>
</feature>
<comment type="caution">
    <text evidence="2">The sequence shown here is derived from an EMBL/GenBank/DDBJ whole genome shotgun (WGS) entry which is preliminary data.</text>
</comment>
<dbReference type="AlphaFoldDB" id="A0AA35XAY1"/>
<evidence type="ECO:0000313" key="3">
    <source>
        <dbReference type="Proteomes" id="UP001174909"/>
    </source>
</evidence>
<sequence length="139" mass="15372">MLPSVHRVLRVAPQRRQHHIVSRSKPHVWNHQVFAVPSRQAIRHPQPQRQRTVVIDGRHAQLASRRLIPAAQHEELVAAGVLPVPEPFLMTGIAIGLQVILLPPQLLGAEAQPHPAGRNVGFQPRPPEPQVGQPPPLPV</sequence>